<reference evidence="5 6" key="1">
    <citation type="submission" date="2018-07" db="EMBL/GenBank/DDBJ databases">
        <title>Genomic Encyclopedia of Type Strains, Phase IV (KMG-IV): sequencing the most valuable type-strain genomes for metagenomic binning, comparative biology and taxonomic classification.</title>
        <authorList>
            <person name="Goeker M."/>
        </authorList>
    </citation>
    <scope>NUCLEOTIDE SEQUENCE [LARGE SCALE GENOMIC DNA]</scope>
    <source>
        <strain evidence="5 6">DSM 26407</strain>
    </source>
</reference>
<comment type="caution">
    <text evidence="5">The sequence shown here is derived from an EMBL/GenBank/DDBJ whole genome shotgun (WGS) entry which is preliminary data.</text>
</comment>
<keyword evidence="6" id="KW-1185">Reference proteome</keyword>
<dbReference type="Proteomes" id="UP000252707">
    <property type="component" value="Unassembled WGS sequence"/>
</dbReference>
<name>A0A369C9M0_9GAMM</name>
<dbReference type="OrthoDB" id="9773456at2"/>
<evidence type="ECO:0000259" key="4">
    <source>
        <dbReference type="PROSITE" id="PS50857"/>
    </source>
</evidence>
<keyword evidence="1" id="KW-0479">Metal-binding</keyword>
<feature type="transmembrane region" description="Helical" evidence="3">
    <location>
        <begin position="54"/>
        <end position="75"/>
    </location>
</feature>
<evidence type="ECO:0000256" key="1">
    <source>
        <dbReference type="ARBA" id="ARBA00022723"/>
    </source>
</evidence>
<keyword evidence="3" id="KW-1133">Transmembrane helix</keyword>
<evidence type="ECO:0000313" key="6">
    <source>
        <dbReference type="Proteomes" id="UP000252707"/>
    </source>
</evidence>
<dbReference type="GO" id="GO:0004129">
    <property type="term" value="F:cytochrome-c oxidase activity"/>
    <property type="evidence" value="ECO:0007669"/>
    <property type="project" value="InterPro"/>
</dbReference>
<dbReference type="AlphaFoldDB" id="A0A369C9M0"/>
<proteinExistence type="predicted"/>
<dbReference type="PROSITE" id="PS00078">
    <property type="entry name" value="COX2"/>
    <property type="match status" value="1"/>
</dbReference>
<evidence type="ECO:0000256" key="3">
    <source>
        <dbReference type="SAM" id="Phobius"/>
    </source>
</evidence>
<dbReference type="InterPro" id="IPR008972">
    <property type="entry name" value="Cupredoxin"/>
</dbReference>
<evidence type="ECO:0000256" key="2">
    <source>
        <dbReference type="ARBA" id="ARBA00023008"/>
    </source>
</evidence>
<organism evidence="5 6">
    <name type="scientific">Thioalbus denitrificans</name>
    <dbReference type="NCBI Taxonomy" id="547122"/>
    <lineage>
        <taxon>Bacteria</taxon>
        <taxon>Pseudomonadati</taxon>
        <taxon>Pseudomonadota</taxon>
        <taxon>Gammaproteobacteria</taxon>
        <taxon>Chromatiales</taxon>
        <taxon>Ectothiorhodospiraceae</taxon>
        <taxon>Thioalbus</taxon>
    </lineage>
</organism>
<dbReference type="RefSeq" id="WP_114279825.1">
    <property type="nucleotide sequence ID" value="NZ_QPJY01000005.1"/>
</dbReference>
<keyword evidence="3" id="KW-0812">Transmembrane</keyword>
<gene>
    <name evidence="5" type="ORF">DFQ59_10543</name>
</gene>
<protein>
    <submittedName>
        <fullName evidence="5">Cytochrome c oxidase subunit 2</fullName>
    </submittedName>
</protein>
<dbReference type="Gene3D" id="2.60.40.420">
    <property type="entry name" value="Cupredoxins - blue copper proteins"/>
    <property type="match status" value="1"/>
</dbReference>
<dbReference type="GO" id="GO:0016020">
    <property type="term" value="C:membrane"/>
    <property type="evidence" value="ECO:0007669"/>
    <property type="project" value="InterPro"/>
</dbReference>
<dbReference type="SUPFAM" id="SSF49503">
    <property type="entry name" value="Cupredoxins"/>
    <property type="match status" value="1"/>
</dbReference>
<feature type="domain" description="Cytochrome oxidase subunit II copper A binding" evidence="4">
    <location>
        <begin position="86"/>
        <end position="189"/>
    </location>
</feature>
<sequence>MLDFLYQSGWGAFTIMLLLQIPFVIVFLSIVYKKAFVDSAPSATHPKKFSRVEVTWLAFAGAVFLLVNILSISYMPMVSTAHAAKSGQAIQEVDVTARSWSYDISERTIEAGVPVRFSAKSADTMHSFSVYHPDGRVLFTMQLLPGLKQAASTIYTFTEPGRYTVRCLEYCGIVHHGMRDELVVVDARG</sequence>
<evidence type="ECO:0000313" key="5">
    <source>
        <dbReference type="EMBL" id="RCX30211.1"/>
    </source>
</evidence>
<feature type="transmembrane region" description="Helical" evidence="3">
    <location>
        <begin position="12"/>
        <end position="33"/>
    </location>
</feature>
<dbReference type="InterPro" id="IPR002429">
    <property type="entry name" value="CcO_II-like_C"/>
</dbReference>
<dbReference type="InterPro" id="IPR001505">
    <property type="entry name" value="Copper_CuA"/>
</dbReference>
<dbReference type="PROSITE" id="PS50857">
    <property type="entry name" value="COX2_CUA"/>
    <property type="match status" value="1"/>
</dbReference>
<keyword evidence="2" id="KW-0186">Copper</keyword>
<dbReference type="EMBL" id="QPJY01000005">
    <property type="protein sequence ID" value="RCX30211.1"/>
    <property type="molecule type" value="Genomic_DNA"/>
</dbReference>
<accession>A0A369C9M0</accession>
<dbReference type="GO" id="GO:0005507">
    <property type="term" value="F:copper ion binding"/>
    <property type="evidence" value="ECO:0007669"/>
    <property type="project" value="InterPro"/>
</dbReference>
<keyword evidence="3" id="KW-0472">Membrane</keyword>